<name>A0A2B4RSE8_STYPI</name>
<dbReference type="PANTHER" id="PTHR23106:SF24">
    <property type="entry name" value="ANGIOGENIC FACTOR WITH G PATCH AND FHA DOMAINS 1"/>
    <property type="match status" value="1"/>
</dbReference>
<accession>A0A2B4RSE8</accession>
<dbReference type="STRING" id="50429.A0A2B4RSE8"/>
<feature type="compositionally biased region" description="Polar residues" evidence="1">
    <location>
        <begin position="188"/>
        <end position="207"/>
    </location>
</feature>
<protein>
    <submittedName>
        <fullName evidence="3">Angiogenic factor with G patch and FHA domains 1</fullName>
    </submittedName>
</protein>
<reference evidence="4" key="1">
    <citation type="journal article" date="2017" name="bioRxiv">
        <title>Comparative analysis of the genomes of Stylophora pistillata and Acropora digitifera provides evidence for extensive differences between species of corals.</title>
        <authorList>
            <person name="Voolstra C.R."/>
            <person name="Li Y."/>
            <person name="Liew Y.J."/>
            <person name="Baumgarten S."/>
            <person name="Zoccola D."/>
            <person name="Flot J.-F."/>
            <person name="Tambutte S."/>
            <person name="Allemand D."/>
            <person name="Aranda M."/>
        </authorList>
    </citation>
    <scope>NUCLEOTIDE SEQUENCE [LARGE SCALE GENOMIC DNA]</scope>
</reference>
<comment type="caution">
    <text evidence="3">The sequence shown here is derived from an EMBL/GenBank/DDBJ whole genome shotgun (WGS) entry which is preliminary data.</text>
</comment>
<dbReference type="OrthoDB" id="2538319at2759"/>
<dbReference type="Pfam" id="PF01585">
    <property type="entry name" value="G-patch"/>
    <property type="match status" value="1"/>
</dbReference>
<dbReference type="AlphaFoldDB" id="A0A2B4RSE8"/>
<dbReference type="GO" id="GO:0003676">
    <property type="term" value="F:nucleic acid binding"/>
    <property type="evidence" value="ECO:0007669"/>
    <property type="project" value="InterPro"/>
</dbReference>
<dbReference type="PROSITE" id="PS50174">
    <property type="entry name" value="G_PATCH"/>
    <property type="match status" value="1"/>
</dbReference>
<evidence type="ECO:0000313" key="3">
    <source>
        <dbReference type="EMBL" id="PFX20096.1"/>
    </source>
</evidence>
<evidence type="ECO:0000313" key="4">
    <source>
        <dbReference type="Proteomes" id="UP000225706"/>
    </source>
</evidence>
<organism evidence="3 4">
    <name type="scientific">Stylophora pistillata</name>
    <name type="common">Smooth cauliflower coral</name>
    <dbReference type="NCBI Taxonomy" id="50429"/>
    <lineage>
        <taxon>Eukaryota</taxon>
        <taxon>Metazoa</taxon>
        <taxon>Cnidaria</taxon>
        <taxon>Anthozoa</taxon>
        <taxon>Hexacorallia</taxon>
        <taxon>Scleractinia</taxon>
        <taxon>Astrocoeniina</taxon>
        <taxon>Pocilloporidae</taxon>
        <taxon>Stylophora</taxon>
    </lineage>
</organism>
<dbReference type="PANTHER" id="PTHR23106">
    <property type="entry name" value="ANGIOGENIC FACTOR WITH G PATCH AND FHA DOMAINS 1"/>
    <property type="match status" value="1"/>
</dbReference>
<sequence length="222" mass="25105">MNRLTLNIGFQHIQSTQNKPEIETSYHYESGPRRWIVKFIVSSRTEEIRTEENQEGLRVGGKYKNRAEVRRTKVGSDVPVATSDDLPASVHRPIKEENVGRKMLEKMGWKEGEGLGREGEGRLEPVTVEVRDSLRGLGSGVKRSIDDVDSKSYIRAKTRERFEQPKSAASGRVKFVAADSNRPEKESSSNFNEINDNSVQKLGSSQELPLTRKTEELDIFAE</sequence>
<dbReference type="InterPro" id="IPR053027">
    <property type="entry name" value="AGGF1"/>
</dbReference>
<feature type="region of interest" description="Disordered" evidence="1">
    <location>
        <begin position="159"/>
        <end position="207"/>
    </location>
</feature>
<keyword evidence="4" id="KW-1185">Reference proteome</keyword>
<dbReference type="Proteomes" id="UP000225706">
    <property type="component" value="Unassembled WGS sequence"/>
</dbReference>
<evidence type="ECO:0000259" key="2">
    <source>
        <dbReference type="PROSITE" id="PS50174"/>
    </source>
</evidence>
<evidence type="ECO:0000256" key="1">
    <source>
        <dbReference type="SAM" id="MobiDB-lite"/>
    </source>
</evidence>
<feature type="domain" description="G-patch" evidence="2">
    <location>
        <begin position="96"/>
        <end position="142"/>
    </location>
</feature>
<dbReference type="EMBL" id="LSMT01000331">
    <property type="protein sequence ID" value="PFX20096.1"/>
    <property type="molecule type" value="Genomic_DNA"/>
</dbReference>
<dbReference type="InterPro" id="IPR000467">
    <property type="entry name" value="G_patch_dom"/>
</dbReference>
<dbReference type="SMART" id="SM00443">
    <property type="entry name" value="G_patch"/>
    <property type="match status" value="1"/>
</dbReference>
<proteinExistence type="predicted"/>
<gene>
    <name evidence="3" type="primary">Aggf1</name>
    <name evidence="3" type="ORF">AWC38_SpisGene15484</name>
</gene>